<dbReference type="EMBL" id="CAJPWZ010000139">
    <property type="protein sequence ID" value="CAG2186532.1"/>
    <property type="molecule type" value="Genomic_DNA"/>
</dbReference>
<dbReference type="InterPro" id="IPR036860">
    <property type="entry name" value="SH2_dom_sf"/>
</dbReference>
<protein>
    <submittedName>
        <fullName evidence="6">PLCG1</fullName>
        <ecNumber evidence="6">3.1.4.11</ecNumber>
    </submittedName>
</protein>
<dbReference type="PANTHER" id="PTHR19969:SF5">
    <property type="entry name" value="CRK-LIKE PROTEIN"/>
    <property type="match status" value="1"/>
</dbReference>
<keyword evidence="1 3" id="KW-0727">SH2 domain</keyword>
<dbReference type="SMART" id="SM00252">
    <property type="entry name" value="SH2"/>
    <property type="match status" value="1"/>
</dbReference>
<dbReference type="GO" id="GO:0008270">
    <property type="term" value="F:zinc ion binding"/>
    <property type="evidence" value="ECO:0007669"/>
    <property type="project" value="UniProtKB-KW"/>
</dbReference>
<proteinExistence type="predicted"/>
<dbReference type="GO" id="GO:0035591">
    <property type="term" value="F:signaling adaptor activity"/>
    <property type="evidence" value="ECO:0007669"/>
    <property type="project" value="TreeGrafter"/>
</dbReference>
<dbReference type="OrthoDB" id="5914531at2759"/>
<evidence type="ECO:0000313" key="7">
    <source>
        <dbReference type="Proteomes" id="UP000683360"/>
    </source>
</evidence>
<evidence type="ECO:0000256" key="1">
    <source>
        <dbReference type="ARBA" id="ARBA00022999"/>
    </source>
</evidence>
<dbReference type="EC" id="3.1.4.11" evidence="6"/>
<comment type="caution">
    <text evidence="6">The sequence shown here is derived from an EMBL/GenBank/DDBJ whole genome shotgun (WGS) entry which is preliminary data.</text>
</comment>
<keyword evidence="2" id="KW-0862">Zinc</keyword>
<dbReference type="PROSITE" id="PS50119">
    <property type="entry name" value="ZF_BBOX"/>
    <property type="match status" value="1"/>
</dbReference>
<dbReference type="InterPro" id="IPR000315">
    <property type="entry name" value="Znf_B-box"/>
</dbReference>
<organism evidence="6 7">
    <name type="scientific">Mytilus edulis</name>
    <name type="common">Blue mussel</name>
    <dbReference type="NCBI Taxonomy" id="6550"/>
    <lineage>
        <taxon>Eukaryota</taxon>
        <taxon>Metazoa</taxon>
        <taxon>Spiralia</taxon>
        <taxon>Lophotrochozoa</taxon>
        <taxon>Mollusca</taxon>
        <taxon>Bivalvia</taxon>
        <taxon>Autobranchia</taxon>
        <taxon>Pteriomorphia</taxon>
        <taxon>Mytilida</taxon>
        <taxon>Mytiloidea</taxon>
        <taxon>Mytilidae</taxon>
        <taxon>Mytilinae</taxon>
        <taxon>Mytilus</taxon>
    </lineage>
</organism>
<evidence type="ECO:0000259" key="4">
    <source>
        <dbReference type="PROSITE" id="PS50001"/>
    </source>
</evidence>
<keyword evidence="6" id="KW-0378">Hydrolase</keyword>
<dbReference type="GO" id="GO:0004435">
    <property type="term" value="F:phosphatidylinositol-4,5-bisphosphate phospholipase C activity"/>
    <property type="evidence" value="ECO:0007669"/>
    <property type="project" value="UniProtKB-EC"/>
</dbReference>
<dbReference type="Proteomes" id="UP000683360">
    <property type="component" value="Unassembled WGS sequence"/>
</dbReference>
<dbReference type="Pfam" id="PF22586">
    <property type="entry name" value="ANCHR-like_BBOX"/>
    <property type="match status" value="1"/>
</dbReference>
<dbReference type="Gene3D" id="3.30.505.10">
    <property type="entry name" value="SH2 domain"/>
    <property type="match status" value="1"/>
</dbReference>
<evidence type="ECO:0000256" key="2">
    <source>
        <dbReference type="PROSITE-ProRule" id="PRU00024"/>
    </source>
</evidence>
<dbReference type="PRINTS" id="PR00401">
    <property type="entry name" value="SH2DOMAIN"/>
</dbReference>
<reference evidence="6" key="1">
    <citation type="submission" date="2021-03" db="EMBL/GenBank/DDBJ databases">
        <authorList>
            <person name="Bekaert M."/>
        </authorList>
    </citation>
    <scope>NUCLEOTIDE SEQUENCE</scope>
</reference>
<dbReference type="PANTHER" id="PTHR19969">
    <property type="entry name" value="SH2-SH3 ADAPTOR PROTEIN-RELATED"/>
    <property type="match status" value="1"/>
</dbReference>
<dbReference type="AlphaFoldDB" id="A0A8S3PS30"/>
<dbReference type="GO" id="GO:0007167">
    <property type="term" value="P:enzyme-linked receptor protein signaling pathway"/>
    <property type="evidence" value="ECO:0007669"/>
    <property type="project" value="TreeGrafter"/>
</dbReference>
<evidence type="ECO:0000256" key="3">
    <source>
        <dbReference type="PROSITE-ProRule" id="PRU00191"/>
    </source>
</evidence>
<feature type="domain" description="B box-type" evidence="5">
    <location>
        <begin position="11"/>
        <end position="58"/>
    </location>
</feature>
<name>A0A8S3PS30_MYTED</name>
<dbReference type="GO" id="GO:0005737">
    <property type="term" value="C:cytoplasm"/>
    <property type="evidence" value="ECO:0007669"/>
    <property type="project" value="TreeGrafter"/>
</dbReference>
<accession>A0A8S3PS30</accession>
<evidence type="ECO:0000313" key="6">
    <source>
        <dbReference type="EMBL" id="CAG2186532.1"/>
    </source>
</evidence>
<feature type="domain" description="SH2" evidence="4">
    <location>
        <begin position="72"/>
        <end position="172"/>
    </location>
</feature>
<dbReference type="InterPro" id="IPR000980">
    <property type="entry name" value="SH2"/>
</dbReference>
<keyword evidence="7" id="KW-1185">Reference proteome</keyword>
<evidence type="ECO:0000259" key="5">
    <source>
        <dbReference type="PROSITE" id="PS50119"/>
    </source>
</evidence>
<sequence>MAAQSSDNVAQSAFVCQLCDLKKVESKCEDCDIFLCSPCKVKIHPRIKSSEKHRIRSVKDIWKSQYHDNEPWYHGKMKREEAETLLQKHNNMGNGTFLVRESDLKSGRFVLGFLVDGEPKHIQINKMDDLGKFKYYSTITGRETIFDNLNEAVRWLNTQTIHGIPIKLTKPVPKEIS</sequence>
<dbReference type="PROSITE" id="PS50001">
    <property type="entry name" value="SH2"/>
    <property type="match status" value="1"/>
</dbReference>
<keyword evidence="2" id="KW-0479">Metal-binding</keyword>
<dbReference type="InterPro" id="IPR051184">
    <property type="entry name" value="Tyrosine-phos_adapter"/>
</dbReference>
<dbReference type="GO" id="GO:0016477">
    <property type="term" value="P:cell migration"/>
    <property type="evidence" value="ECO:0007669"/>
    <property type="project" value="TreeGrafter"/>
</dbReference>
<keyword evidence="2" id="KW-0863">Zinc-finger</keyword>
<dbReference type="SUPFAM" id="SSF55550">
    <property type="entry name" value="SH2 domain"/>
    <property type="match status" value="1"/>
</dbReference>
<dbReference type="Pfam" id="PF00017">
    <property type="entry name" value="SH2"/>
    <property type="match status" value="1"/>
</dbReference>
<gene>
    <name evidence="6" type="ORF">MEDL_2090</name>
</gene>
<dbReference type="GO" id="GO:0030971">
    <property type="term" value="F:receptor tyrosine kinase binding"/>
    <property type="evidence" value="ECO:0007669"/>
    <property type="project" value="TreeGrafter"/>
</dbReference>